<keyword evidence="3" id="KW-1185">Reference proteome</keyword>
<evidence type="ECO:0000313" key="3">
    <source>
        <dbReference type="Proteomes" id="UP001412239"/>
    </source>
</evidence>
<dbReference type="Pfam" id="PF12770">
    <property type="entry name" value="CHAT"/>
    <property type="match status" value="1"/>
</dbReference>
<name>A0A292PXG8_9PEZI</name>
<dbReference type="PANTHER" id="PTHR19959">
    <property type="entry name" value="KINESIN LIGHT CHAIN"/>
    <property type="match status" value="1"/>
</dbReference>
<reference evidence="2" key="1">
    <citation type="submission" date="2015-10" db="EMBL/GenBank/DDBJ databases">
        <authorList>
            <person name="Regsiter A."/>
            <person name="william w."/>
        </authorList>
    </citation>
    <scope>NUCLEOTIDE SEQUENCE</scope>
    <source>
        <strain evidence="2">Montdore</strain>
    </source>
</reference>
<dbReference type="InterPro" id="IPR024983">
    <property type="entry name" value="CHAT_dom"/>
</dbReference>
<accession>A0A292PXG8</accession>
<dbReference type="SUPFAM" id="SSF81901">
    <property type="entry name" value="HCP-like"/>
    <property type="match status" value="1"/>
</dbReference>
<feature type="domain" description="CHAT" evidence="1">
    <location>
        <begin position="641"/>
        <end position="883"/>
    </location>
</feature>
<gene>
    <name evidence="2" type="ORF">GSTUAT00003665001</name>
</gene>
<dbReference type="Proteomes" id="UP001412239">
    <property type="component" value="Unassembled WGS sequence"/>
</dbReference>
<dbReference type="AlphaFoldDB" id="A0A292PXG8"/>
<evidence type="ECO:0000259" key="1">
    <source>
        <dbReference type="Pfam" id="PF12770"/>
    </source>
</evidence>
<dbReference type="Gene3D" id="1.25.40.10">
    <property type="entry name" value="Tetratricopeptide repeat domain"/>
    <property type="match status" value="1"/>
</dbReference>
<organism evidence="2 3">
    <name type="scientific">Tuber aestivum</name>
    <name type="common">summer truffle</name>
    <dbReference type="NCBI Taxonomy" id="59557"/>
    <lineage>
        <taxon>Eukaryota</taxon>
        <taxon>Fungi</taxon>
        <taxon>Dikarya</taxon>
        <taxon>Ascomycota</taxon>
        <taxon>Pezizomycotina</taxon>
        <taxon>Pezizomycetes</taxon>
        <taxon>Pezizales</taxon>
        <taxon>Tuberaceae</taxon>
        <taxon>Tuber</taxon>
    </lineage>
</organism>
<sequence>MLSTRFEQIREVDDLQKAIKHCQEAITATPQDHPRRRDMHRNLQRMFFARFEQRGELDDLQKAIIHTQEALATMPKDHPDKAAHHTNLGGMLLTRFERIGEPEDPQTAIMHSEEALARAPKDHRDRAVRNGNLAGKLSSRYDRIGDLDGLQKAIMHSEEALATIPNDHPDKAAHQANLGTVLCTRFNRIGELEDLRKAIIHCEEALTSTPQDHPKRAAHHANLGTVLSTRFAQIGDLEDLQRVIMHSEEALGVTPKDRPDRASRHSNLAGKLSSRFNRTGELDDLQNAIMHTEEAFATTPKDHPSRADRLSAVGALLLRRFERIGEFDDLENAILHTEVALMATPQDCPSKATLRANLGSMLLVRFEGIGDPEDLHEAIKHGEDALGATPQDHPRAATIHQNLGAKFCMNFKRTRDLDSTRSYFIKNLRFLKRDDQQYTLLELFGVAPSAASTSLRAGRAAYDSLKLLELGRGIITGFTIDSRSEVFDLETDHLHEYAQSHRLRAEIELPPEVTNSVGGETWDRAVYRRWEAVNEMEMILNRIRTFPAYGGFLLPPPPQSLMNMANNGPIIVFNCTLYGSDAIIVTSVAITSLELPKLTYSETRHWMTQLASFGGGGLIKQGQDNRKMKDLHSATITGKGVSNTTLKRIWWIGVGQLSMAPFPAARDHSRGSTRNTLSRAMSTYTPTIKAVSYPRQTQLHLFDEPSAFFSGDRSKKSRILTQRNPSLLPILMPKTPGQLPLPGVNREVQYISDSAAKSSVKAKVLNRPTPAKVLHQAQSHEIVHFACHGMWDINPSDSHLILFAPEGDAADKLMAQDISTMAAQNAQIAYLSACSAAKNPSAKLADGVIHLASAFQLAGFSHTLANWWETDDQASSEVARDFY</sequence>
<dbReference type="Gene3D" id="1.20.120.660">
    <property type="entry name" value="IL-4 antagonist (De novo design) like domain"/>
    <property type="match status" value="3"/>
</dbReference>
<evidence type="ECO:0000313" key="2">
    <source>
        <dbReference type="EMBL" id="CUS12256.1"/>
    </source>
</evidence>
<proteinExistence type="predicted"/>
<protein>
    <recommendedName>
        <fullName evidence="1">CHAT domain-containing protein</fullName>
    </recommendedName>
</protein>
<dbReference type="InterPro" id="IPR011990">
    <property type="entry name" value="TPR-like_helical_dom_sf"/>
</dbReference>
<feature type="non-terminal residue" evidence="2">
    <location>
        <position position="883"/>
    </location>
</feature>
<dbReference type="EMBL" id="LN890997">
    <property type="protein sequence ID" value="CUS12256.1"/>
    <property type="molecule type" value="Genomic_DNA"/>
</dbReference>
<dbReference type="PANTHER" id="PTHR19959:SF119">
    <property type="entry name" value="FUNGAL LIPASE-LIKE DOMAIN-CONTAINING PROTEIN"/>
    <property type="match status" value="1"/>
</dbReference>